<dbReference type="EMBL" id="JAIZAY010000013">
    <property type="protein sequence ID" value="KAJ8031325.1"/>
    <property type="molecule type" value="Genomic_DNA"/>
</dbReference>
<accession>A0A9Q1BRI9</accession>
<proteinExistence type="inferred from homology"/>
<dbReference type="GO" id="GO:0061630">
    <property type="term" value="F:ubiquitin protein ligase activity"/>
    <property type="evidence" value="ECO:0007669"/>
    <property type="project" value="InterPro"/>
</dbReference>
<protein>
    <submittedName>
        <fullName evidence="9">E3 ubiquitin-protein ligase MSL2</fullName>
    </submittedName>
</protein>
<dbReference type="InterPro" id="IPR033467">
    <property type="entry name" value="Tesmin/TSO1-like_CXC"/>
</dbReference>
<gene>
    <name evidence="9" type="ORF">HOLleu_28020</name>
</gene>
<comment type="caution">
    <text evidence="9">The sequence shown here is derived from an EMBL/GenBank/DDBJ whole genome shotgun (WGS) entry which is preliminary data.</text>
</comment>
<evidence type="ECO:0000256" key="3">
    <source>
        <dbReference type="ARBA" id="ARBA00022833"/>
    </source>
</evidence>
<feature type="compositionally biased region" description="Basic residues" evidence="6">
    <location>
        <begin position="241"/>
        <end position="276"/>
    </location>
</feature>
<dbReference type="PROSITE" id="PS50089">
    <property type="entry name" value="ZF_RING_2"/>
    <property type="match status" value="1"/>
</dbReference>
<feature type="compositionally biased region" description="Basic and acidic residues" evidence="6">
    <location>
        <begin position="375"/>
        <end position="395"/>
    </location>
</feature>
<keyword evidence="2 4" id="KW-0863">Zinc-finger</keyword>
<feature type="compositionally biased region" description="Polar residues" evidence="6">
    <location>
        <begin position="173"/>
        <end position="212"/>
    </location>
</feature>
<feature type="domain" description="CXC MSL2-type" evidence="8">
    <location>
        <begin position="319"/>
        <end position="370"/>
    </location>
</feature>
<dbReference type="PANTHER" id="PTHR16048:SF3">
    <property type="entry name" value="E3 UBIQUITIN-PROTEIN LIGASE MSL2"/>
    <property type="match status" value="1"/>
</dbReference>
<dbReference type="PROSITE" id="PS00518">
    <property type="entry name" value="ZF_RING_1"/>
    <property type="match status" value="1"/>
</dbReference>
<dbReference type="SMART" id="SM01114">
    <property type="entry name" value="CXC"/>
    <property type="match status" value="1"/>
</dbReference>
<evidence type="ECO:0000256" key="1">
    <source>
        <dbReference type="ARBA" id="ARBA00022723"/>
    </source>
</evidence>
<feature type="region of interest" description="Disordered" evidence="6">
    <location>
        <begin position="172"/>
        <end position="212"/>
    </location>
</feature>
<evidence type="ECO:0000259" key="7">
    <source>
        <dbReference type="PROSITE" id="PS50089"/>
    </source>
</evidence>
<evidence type="ECO:0000313" key="9">
    <source>
        <dbReference type="EMBL" id="KAJ8031325.1"/>
    </source>
</evidence>
<keyword evidence="10" id="KW-1185">Reference proteome</keyword>
<feature type="region of interest" description="Disordered" evidence="6">
    <location>
        <begin position="224"/>
        <end position="292"/>
    </location>
</feature>
<sequence>MNAITLYTSTCRYILQADHENPESWADLYRLLPYLRQALSCCVCAKLLCEPWGPTNSICQHHVCRSCLGGKMRLKPSCSWCKEYDKFAENKELRIVLACYKKLCEYVAATPIAQNIGSSSNNGGPNTTLDILQEGMAITDSYDGNELASESSVLQFLMPSLCSNLSRKDGSRRNVSVATTTNGISQGTNPEVGFSPTSSFQAIPGSVHSSESLTNGACFIRRKRRDSDRGGDRNVLSLRISRNKMKRKHRSVKHKKKKHKSSRRRKDEKRKHKSRRLHGEFSGDRHKESHHVDKMTVPPKRLVISGHRAKLVKEGKSIPEVPCCRCGTNGISSGTFPCISQRCPCFVVEKTCENCKCKGCHNPFTLKQQVAVNGEDEKLEQKESEKVDEVKKETNGSDSDSYIDVTGTANS</sequence>
<dbReference type="InterPro" id="IPR017907">
    <property type="entry name" value="Znf_RING_CS"/>
</dbReference>
<dbReference type="Pfam" id="PF16682">
    <property type="entry name" value="MSL2-CXC"/>
    <property type="match status" value="1"/>
</dbReference>
<dbReference type="GO" id="GO:0016567">
    <property type="term" value="P:protein ubiquitination"/>
    <property type="evidence" value="ECO:0007669"/>
    <property type="project" value="TreeGrafter"/>
</dbReference>
<dbReference type="InterPro" id="IPR037922">
    <property type="entry name" value="MSL2"/>
</dbReference>
<dbReference type="Pfam" id="PF16685">
    <property type="entry name" value="zf-RING_10"/>
    <property type="match status" value="1"/>
</dbReference>
<evidence type="ECO:0000256" key="5">
    <source>
        <dbReference type="PROSITE-ProRule" id="PRU01396"/>
    </source>
</evidence>
<dbReference type="PROSITE" id="PS52051">
    <property type="entry name" value="CXC_MSL2"/>
    <property type="match status" value="1"/>
</dbReference>
<reference evidence="9" key="1">
    <citation type="submission" date="2021-10" db="EMBL/GenBank/DDBJ databases">
        <title>Tropical sea cucumber genome reveals ecological adaptation and Cuvierian tubules defense mechanism.</title>
        <authorList>
            <person name="Chen T."/>
        </authorList>
    </citation>
    <scope>NUCLEOTIDE SEQUENCE</scope>
    <source>
        <strain evidence="9">Nanhai2018</strain>
        <tissue evidence="9">Muscle</tissue>
    </source>
</reference>
<evidence type="ECO:0000256" key="6">
    <source>
        <dbReference type="SAM" id="MobiDB-lite"/>
    </source>
</evidence>
<evidence type="ECO:0000313" key="10">
    <source>
        <dbReference type="Proteomes" id="UP001152320"/>
    </source>
</evidence>
<dbReference type="CDD" id="cd16522">
    <property type="entry name" value="RING-HC_MSL2"/>
    <property type="match status" value="1"/>
</dbReference>
<dbReference type="Proteomes" id="UP001152320">
    <property type="component" value="Chromosome 13"/>
</dbReference>
<dbReference type="PANTHER" id="PTHR16048">
    <property type="entry name" value="MSL2-RELATED"/>
    <property type="match status" value="1"/>
</dbReference>
<dbReference type="AlphaFoldDB" id="A0A9Q1BRI9"/>
<evidence type="ECO:0000256" key="2">
    <source>
        <dbReference type="ARBA" id="ARBA00022771"/>
    </source>
</evidence>
<dbReference type="InterPro" id="IPR032049">
    <property type="entry name" value="Msl2-CXC"/>
</dbReference>
<organism evidence="9 10">
    <name type="scientific">Holothuria leucospilota</name>
    <name type="common">Black long sea cucumber</name>
    <name type="synonym">Mertensiothuria leucospilota</name>
    <dbReference type="NCBI Taxonomy" id="206669"/>
    <lineage>
        <taxon>Eukaryota</taxon>
        <taxon>Metazoa</taxon>
        <taxon>Echinodermata</taxon>
        <taxon>Eleutherozoa</taxon>
        <taxon>Echinozoa</taxon>
        <taxon>Holothuroidea</taxon>
        <taxon>Aspidochirotacea</taxon>
        <taxon>Aspidochirotida</taxon>
        <taxon>Holothuriidae</taxon>
        <taxon>Holothuria</taxon>
    </lineage>
</organism>
<dbReference type="Gene3D" id="3.30.40.10">
    <property type="entry name" value="Zinc/RING finger domain, C3HC4 (zinc finger)"/>
    <property type="match status" value="1"/>
</dbReference>
<feature type="region of interest" description="Disordered" evidence="6">
    <location>
        <begin position="375"/>
        <end position="411"/>
    </location>
</feature>
<feature type="compositionally biased region" description="Basic and acidic residues" evidence="6">
    <location>
        <begin position="277"/>
        <end position="292"/>
    </location>
</feature>
<dbReference type="OrthoDB" id="10012174at2759"/>
<dbReference type="InterPro" id="IPR032043">
    <property type="entry name" value="Msl2_Znf-RING"/>
</dbReference>
<keyword evidence="5" id="KW-0539">Nucleus</keyword>
<keyword evidence="5" id="KW-0158">Chromosome</keyword>
<dbReference type="CDD" id="cd13122">
    <property type="entry name" value="MSL2_CXC"/>
    <property type="match status" value="1"/>
</dbReference>
<dbReference type="InterPro" id="IPR001841">
    <property type="entry name" value="Znf_RING"/>
</dbReference>
<dbReference type="InterPro" id="IPR013083">
    <property type="entry name" value="Znf_RING/FYVE/PHD"/>
</dbReference>
<dbReference type="SUPFAM" id="SSF57850">
    <property type="entry name" value="RING/U-box"/>
    <property type="match status" value="1"/>
</dbReference>
<keyword evidence="3" id="KW-0862">Zinc</keyword>
<dbReference type="GO" id="GO:0072487">
    <property type="term" value="C:MSL complex"/>
    <property type="evidence" value="ECO:0007669"/>
    <property type="project" value="UniProtKB-UniRule"/>
</dbReference>
<evidence type="ECO:0000259" key="8">
    <source>
        <dbReference type="PROSITE" id="PS52051"/>
    </source>
</evidence>
<evidence type="ECO:0000256" key="4">
    <source>
        <dbReference type="PROSITE-ProRule" id="PRU00175"/>
    </source>
</evidence>
<dbReference type="GO" id="GO:0008270">
    <property type="term" value="F:zinc ion binding"/>
    <property type="evidence" value="ECO:0007669"/>
    <property type="project" value="UniProtKB-KW"/>
</dbReference>
<feature type="domain" description="RING-type" evidence="7">
    <location>
        <begin position="41"/>
        <end position="82"/>
    </location>
</feature>
<keyword evidence="1" id="KW-0479">Metal-binding</keyword>
<name>A0A9Q1BRI9_HOLLE</name>
<comment type="similarity">
    <text evidence="5">Belongs to the MSL2 family.</text>
</comment>